<dbReference type="EMBL" id="CM041541">
    <property type="protein sequence ID" value="KAI3366012.1"/>
    <property type="molecule type" value="Genomic_DNA"/>
</dbReference>
<gene>
    <name evidence="1" type="ORF">L3Q82_009847</name>
</gene>
<comment type="caution">
    <text evidence="1">The sequence shown here is derived from an EMBL/GenBank/DDBJ whole genome shotgun (WGS) entry which is preliminary data.</text>
</comment>
<proteinExistence type="predicted"/>
<keyword evidence="2" id="KW-1185">Reference proteome</keyword>
<accession>A0ACB8WDM6</accession>
<evidence type="ECO:0000313" key="2">
    <source>
        <dbReference type="Proteomes" id="UP000831701"/>
    </source>
</evidence>
<reference evidence="1" key="1">
    <citation type="submission" date="2022-04" db="EMBL/GenBank/DDBJ databases">
        <title>Jade perch genome.</title>
        <authorList>
            <person name="Chao B."/>
        </authorList>
    </citation>
    <scope>NUCLEOTIDE SEQUENCE</scope>
    <source>
        <strain evidence="1">CB-2022</strain>
    </source>
</reference>
<name>A0ACB8WDM6_9TELE</name>
<evidence type="ECO:0000313" key="1">
    <source>
        <dbReference type="EMBL" id="KAI3366012.1"/>
    </source>
</evidence>
<organism evidence="1 2">
    <name type="scientific">Scortum barcoo</name>
    <name type="common">barcoo grunter</name>
    <dbReference type="NCBI Taxonomy" id="214431"/>
    <lineage>
        <taxon>Eukaryota</taxon>
        <taxon>Metazoa</taxon>
        <taxon>Chordata</taxon>
        <taxon>Craniata</taxon>
        <taxon>Vertebrata</taxon>
        <taxon>Euteleostomi</taxon>
        <taxon>Actinopterygii</taxon>
        <taxon>Neopterygii</taxon>
        <taxon>Teleostei</taxon>
        <taxon>Neoteleostei</taxon>
        <taxon>Acanthomorphata</taxon>
        <taxon>Eupercaria</taxon>
        <taxon>Centrarchiformes</taxon>
        <taxon>Terapontoidei</taxon>
        <taxon>Terapontidae</taxon>
        <taxon>Scortum</taxon>
    </lineage>
</organism>
<sequence length="306" mass="33939">MCWLTRSLKVRKKGLRQGHGVYTYPIGDKYDEEWLHHMMHGQGIYHYHQTGSKYCTNEAHNSVMHTRLVEFALVALLVFTLLVTVSWRPHGSIVYSRDQLLAQQSMAVLPEERSDVPRELKRGGDGDAVPGSSAAPGGDVTGPVLSSIIMGNMGMIESTEELIQDFADWCLRNNLQINASKTKELVVDFRRHSHFPPPPDPTDGAKLLKDNLSVQVRSAPVREVVVRQNTPTVIRQRGGNASDKTELCGEDILQFGKYEPKMATWARLPVGSPPAGRSMRGRCNVVWVAVVAGGLDDPIPGPKLWP</sequence>
<protein>
    <submittedName>
        <fullName evidence="1">Uncharacterized protein</fullName>
    </submittedName>
</protein>
<dbReference type="Proteomes" id="UP000831701">
    <property type="component" value="Chromosome 11"/>
</dbReference>